<keyword evidence="6 7" id="KW-0472">Membrane</keyword>
<feature type="transmembrane region" description="Helical" evidence="7">
    <location>
        <begin position="261"/>
        <end position="281"/>
    </location>
</feature>
<keyword evidence="4 7" id="KW-0812">Transmembrane</keyword>
<dbReference type="InterPro" id="IPR020846">
    <property type="entry name" value="MFS_dom"/>
</dbReference>
<dbReference type="Proteomes" id="UP000307841">
    <property type="component" value="Unassembled WGS sequence"/>
</dbReference>
<evidence type="ECO:0000256" key="6">
    <source>
        <dbReference type="ARBA" id="ARBA00023136"/>
    </source>
</evidence>
<dbReference type="PANTHER" id="PTHR23517:SF10">
    <property type="entry name" value="MAJOR FACILITATOR SUPERFAMILY (MFS) PROFILE DOMAIN-CONTAINING PROTEIN"/>
    <property type="match status" value="1"/>
</dbReference>
<dbReference type="RefSeq" id="WP_137027826.1">
    <property type="nucleotide sequence ID" value="NZ_SZNK01000001.1"/>
</dbReference>
<feature type="transmembrane region" description="Helical" evidence="7">
    <location>
        <begin position="78"/>
        <end position="96"/>
    </location>
</feature>
<keyword evidence="3" id="KW-1003">Cell membrane</keyword>
<keyword evidence="2" id="KW-0813">Transport</keyword>
<feature type="transmembrane region" description="Helical" evidence="7">
    <location>
        <begin position="219"/>
        <end position="241"/>
    </location>
</feature>
<feature type="transmembrane region" description="Helical" evidence="7">
    <location>
        <begin position="12"/>
        <end position="33"/>
    </location>
</feature>
<dbReference type="GO" id="GO:0005886">
    <property type="term" value="C:plasma membrane"/>
    <property type="evidence" value="ECO:0007669"/>
    <property type="project" value="UniProtKB-SubCell"/>
</dbReference>
<dbReference type="PROSITE" id="PS50850">
    <property type="entry name" value="MFS"/>
    <property type="match status" value="1"/>
</dbReference>
<feature type="transmembrane region" description="Helical" evidence="7">
    <location>
        <begin position="135"/>
        <end position="156"/>
    </location>
</feature>
<dbReference type="SUPFAM" id="SSF103473">
    <property type="entry name" value="MFS general substrate transporter"/>
    <property type="match status" value="1"/>
</dbReference>
<evidence type="ECO:0000256" key="4">
    <source>
        <dbReference type="ARBA" id="ARBA00022692"/>
    </source>
</evidence>
<evidence type="ECO:0000256" key="3">
    <source>
        <dbReference type="ARBA" id="ARBA00022475"/>
    </source>
</evidence>
<evidence type="ECO:0000313" key="9">
    <source>
        <dbReference type="EMBL" id="TKI54374.1"/>
    </source>
</evidence>
<proteinExistence type="predicted"/>
<protein>
    <submittedName>
        <fullName evidence="9">MFS transporter</fullName>
    </submittedName>
</protein>
<dbReference type="PROSITE" id="PS51257">
    <property type="entry name" value="PROKAR_LIPOPROTEIN"/>
    <property type="match status" value="1"/>
</dbReference>
<dbReference type="GO" id="GO:0022857">
    <property type="term" value="F:transmembrane transporter activity"/>
    <property type="evidence" value="ECO:0007669"/>
    <property type="project" value="InterPro"/>
</dbReference>
<comment type="subcellular location">
    <subcellularLocation>
        <location evidence="1">Cell membrane</location>
        <topology evidence="1">Multi-pass membrane protein</topology>
    </subcellularLocation>
</comment>
<dbReference type="InterPro" id="IPR036259">
    <property type="entry name" value="MFS_trans_sf"/>
</dbReference>
<dbReference type="PANTHER" id="PTHR23517">
    <property type="entry name" value="RESISTANCE PROTEIN MDTM, PUTATIVE-RELATED-RELATED"/>
    <property type="match status" value="1"/>
</dbReference>
<evidence type="ECO:0000256" key="7">
    <source>
        <dbReference type="SAM" id="Phobius"/>
    </source>
</evidence>
<dbReference type="AlphaFoldDB" id="A0A4U2Y2W3"/>
<dbReference type="InterPro" id="IPR011701">
    <property type="entry name" value="MFS"/>
</dbReference>
<keyword evidence="10" id="KW-1185">Reference proteome</keyword>
<sequence length="415" mass="45206">MRQKWETYPSSIRLLAIAAVIFSTGMACIWPLVTIYIHNHLGKPLTVAGFLLLLNQGAFLIGSVVGGMMFDRWGKMRTIVVGSIGGMLISVCLGVTQDFTVYVLLLLLNGLFCGSLSPVMNALAVVLWPEGGRKAINLIYVSLNVGVAAGSALGGFLASVSFAWTFFGNAISQVIVLTMFMLILPRQLKLAEQKRQLQTTTPEQAEDELLREPQQEAKVIWGALLLLCGGLLISWIVYVQWTTVLSTYMQSMGISLRQYSLLWTLNGGLILFGQPLIAWVIRRFARTLKAQMLLGAYIFALSMLILSQSTVYAGFVAGMFIMTLGEMLVWPAVPAVAAQLTPKGRDGFIQGLIAGTGSAGRMIGPLLGAFIFQSIHAQGLLFVMAGLCLLSVAFFAFHTSFQKRRHQVSVQNQAS</sequence>
<organism evidence="9 10">
    <name type="scientific">Brevibacillus antibioticus</name>
    <dbReference type="NCBI Taxonomy" id="2570228"/>
    <lineage>
        <taxon>Bacteria</taxon>
        <taxon>Bacillati</taxon>
        <taxon>Bacillota</taxon>
        <taxon>Bacilli</taxon>
        <taxon>Bacillales</taxon>
        <taxon>Paenibacillaceae</taxon>
        <taxon>Brevibacillus</taxon>
    </lineage>
</organism>
<evidence type="ECO:0000259" key="8">
    <source>
        <dbReference type="PROSITE" id="PS50850"/>
    </source>
</evidence>
<comment type="caution">
    <text evidence="9">The sequence shown here is derived from an EMBL/GenBank/DDBJ whole genome shotgun (WGS) entry which is preliminary data.</text>
</comment>
<feature type="transmembrane region" description="Helical" evidence="7">
    <location>
        <begin position="293"/>
        <end position="313"/>
    </location>
</feature>
<evidence type="ECO:0000313" key="10">
    <source>
        <dbReference type="Proteomes" id="UP000307841"/>
    </source>
</evidence>
<dbReference type="Pfam" id="PF07690">
    <property type="entry name" value="MFS_1"/>
    <property type="match status" value="1"/>
</dbReference>
<dbReference type="Gene3D" id="1.20.1250.20">
    <property type="entry name" value="MFS general substrate transporter like domains"/>
    <property type="match status" value="1"/>
</dbReference>
<dbReference type="InterPro" id="IPR050171">
    <property type="entry name" value="MFS_Transporters"/>
</dbReference>
<evidence type="ECO:0000256" key="1">
    <source>
        <dbReference type="ARBA" id="ARBA00004651"/>
    </source>
</evidence>
<keyword evidence="5 7" id="KW-1133">Transmembrane helix</keyword>
<reference evidence="9 10" key="1">
    <citation type="submission" date="2019-04" db="EMBL/GenBank/DDBJ databases">
        <title>Whole genome sequencing of Brevibacillus sp. TGS2-1.</title>
        <authorList>
            <person name="Choi A."/>
        </authorList>
    </citation>
    <scope>NUCLEOTIDE SEQUENCE [LARGE SCALE GENOMIC DNA]</scope>
    <source>
        <strain evidence="9 10">TGS2-1</strain>
    </source>
</reference>
<dbReference type="InterPro" id="IPR001958">
    <property type="entry name" value="Tet-R_TetA/multi-R_MdtG-like"/>
</dbReference>
<dbReference type="OrthoDB" id="3268460at2"/>
<evidence type="ECO:0000256" key="5">
    <source>
        <dbReference type="ARBA" id="ARBA00022989"/>
    </source>
</evidence>
<evidence type="ECO:0000256" key="2">
    <source>
        <dbReference type="ARBA" id="ARBA00022448"/>
    </source>
</evidence>
<feature type="transmembrane region" description="Helical" evidence="7">
    <location>
        <begin position="378"/>
        <end position="397"/>
    </location>
</feature>
<feature type="transmembrane region" description="Helical" evidence="7">
    <location>
        <begin position="102"/>
        <end position="128"/>
    </location>
</feature>
<dbReference type="PRINTS" id="PR01035">
    <property type="entry name" value="TCRTETA"/>
</dbReference>
<feature type="transmembrane region" description="Helical" evidence="7">
    <location>
        <begin position="162"/>
        <end position="184"/>
    </location>
</feature>
<feature type="transmembrane region" description="Helical" evidence="7">
    <location>
        <begin position="45"/>
        <end position="66"/>
    </location>
</feature>
<feature type="domain" description="Major facilitator superfamily (MFS) profile" evidence="8">
    <location>
        <begin position="11"/>
        <end position="403"/>
    </location>
</feature>
<gene>
    <name evidence="9" type="ORF">E8L90_02285</name>
</gene>
<dbReference type="EMBL" id="SZNK01000001">
    <property type="protein sequence ID" value="TKI54374.1"/>
    <property type="molecule type" value="Genomic_DNA"/>
</dbReference>
<name>A0A4U2Y2W3_9BACL</name>
<accession>A0A4U2Y2W3</accession>